<sequence length="411" mass="45431">MIAFHYPPLRGGSGIQRTLAFTRHLPQWGWQPLVLTVNPRAHASVDPGYATSSDIAVHRSLALDAARHMAIGGRYPSLLAQPDRWISWCLSAVPAGLALILRHRPNLIWSSYPIATAHLIALTLHRLTGIPWIADQRDPMIDTGYPPDPRRYRIHRWIELQAMRHARVLVCTTPGAVRDLGQRFPQAAPDRIQLIENGYDENSFIAAELAAPGPRSPGGQFRLLHSGVIYPSERDPGPLFAALARLLTDGAITPDNFRLVLRASGHDDHLRSLMRIHPGLEHLIELAPPLPYRDALAEMMAADGLLLLQAANCNGQIPAKMYEYLRARRPLLALTHPDGDTAAALRRNGIDTIGRLDSADDIAATLMGFLRLCRENKAPLATPALIAGHSRTARTRELAALLDRIHHKEQP</sequence>
<feature type="domain" description="Glycosyltransferase subfamily 4-like N-terminal" evidence="1">
    <location>
        <begin position="16"/>
        <end position="198"/>
    </location>
</feature>
<organism evidence="2 3">
    <name type="scientific">Duganella aceris</name>
    <dbReference type="NCBI Taxonomy" id="2703883"/>
    <lineage>
        <taxon>Bacteria</taxon>
        <taxon>Pseudomonadati</taxon>
        <taxon>Pseudomonadota</taxon>
        <taxon>Betaproteobacteria</taxon>
        <taxon>Burkholderiales</taxon>
        <taxon>Oxalobacteraceae</taxon>
        <taxon>Telluria group</taxon>
        <taxon>Duganella</taxon>
    </lineage>
</organism>
<evidence type="ECO:0000313" key="2">
    <source>
        <dbReference type="EMBL" id="NGZ87117.1"/>
    </source>
</evidence>
<comment type="caution">
    <text evidence="2">The sequence shown here is derived from an EMBL/GenBank/DDBJ whole genome shotgun (WGS) entry which is preliminary data.</text>
</comment>
<evidence type="ECO:0000259" key="1">
    <source>
        <dbReference type="Pfam" id="PF13579"/>
    </source>
</evidence>
<dbReference type="RefSeq" id="WP_166107031.1">
    <property type="nucleotide sequence ID" value="NZ_JAADJT010000011.1"/>
</dbReference>
<dbReference type="Proteomes" id="UP000666369">
    <property type="component" value="Unassembled WGS sequence"/>
</dbReference>
<accession>A0ABX0FR32</accession>
<dbReference type="SUPFAM" id="SSF53756">
    <property type="entry name" value="UDP-Glycosyltransferase/glycogen phosphorylase"/>
    <property type="match status" value="1"/>
</dbReference>
<protein>
    <submittedName>
        <fullName evidence="2">Glycosyltransferase family 4 protein</fullName>
    </submittedName>
</protein>
<keyword evidence="3" id="KW-1185">Reference proteome</keyword>
<proteinExistence type="predicted"/>
<gene>
    <name evidence="2" type="ORF">GW587_23005</name>
</gene>
<dbReference type="InterPro" id="IPR028098">
    <property type="entry name" value="Glyco_trans_4-like_N"/>
</dbReference>
<dbReference type="Pfam" id="PF13579">
    <property type="entry name" value="Glyco_trans_4_4"/>
    <property type="match status" value="1"/>
</dbReference>
<name>A0ABX0FR32_9BURK</name>
<evidence type="ECO:0000313" key="3">
    <source>
        <dbReference type="Proteomes" id="UP000666369"/>
    </source>
</evidence>
<dbReference type="EMBL" id="JAADJT010000011">
    <property type="protein sequence ID" value="NGZ87117.1"/>
    <property type="molecule type" value="Genomic_DNA"/>
</dbReference>
<reference evidence="3" key="1">
    <citation type="submission" date="2023-07" db="EMBL/GenBank/DDBJ databases">
        <title>Duganella aceri sp. nov., isolated from tree sap.</title>
        <authorList>
            <person name="Kim I.S."/>
        </authorList>
    </citation>
    <scope>NUCLEOTIDE SEQUENCE [LARGE SCALE GENOMIC DNA]</scope>
    <source>
        <strain evidence="3">SAP-35</strain>
    </source>
</reference>
<dbReference type="Gene3D" id="3.40.50.2000">
    <property type="entry name" value="Glycogen Phosphorylase B"/>
    <property type="match status" value="1"/>
</dbReference>